<sequence length="143" mass="17558">MKVNFYKRERDSFLDKGSKFLSEVLSYQIARHNFLVEDDYQEVAKLQRDYDKQTFSMKEKEFSIQKQFSFIEDRWRKNQREAESLLEERNLIENALEEAFFVYEEKCRENALERKLMEWLKQTERKIRKIMYTAINGGAWDKK</sequence>
<reference evidence="1" key="1">
    <citation type="journal article" date="2014" name="Proc. Natl. Acad. Sci. U.S.A.">
        <title>The dynamic history of plastid genomes in the Campanulaceae sensu lato is unique among angiosperms.</title>
        <authorList>
            <person name="Knox E.B."/>
        </authorList>
    </citation>
    <scope>NUCLEOTIDE SEQUENCE</scope>
</reference>
<proteinExistence type="predicted"/>
<protein>
    <submittedName>
        <fullName evidence="1">Uncharacterized protein</fullName>
    </submittedName>
</protein>
<dbReference type="EMBL" id="MF770624">
    <property type="protein sequence ID" value="ATG26672.1"/>
    <property type="molecule type" value="Genomic_DNA"/>
</dbReference>
<reference evidence="1" key="2">
    <citation type="submission" date="2017-08" db="EMBL/GenBank/DDBJ databases">
        <authorList>
            <person name="Knox E.B."/>
        </authorList>
    </citation>
    <scope>NUCLEOTIDE SEQUENCE</scope>
</reference>
<name>A0A291F3F4_9ASTR</name>
<dbReference type="EMBL" id="MF770624">
    <property type="protein sequence ID" value="ATG26637.1"/>
    <property type="molecule type" value="Genomic_DNA"/>
</dbReference>
<evidence type="ECO:0000313" key="1">
    <source>
        <dbReference type="EMBL" id="ATG26637.1"/>
    </source>
</evidence>
<gene>
    <name evidence="1" type="primary">ORF143</name>
    <name evidence="1" type="ORF">Cyp_bu_bu1Pt0831</name>
    <name evidence="2" type="ORF">Cyp_bu_bu1Pt1694</name>
</gene>
<evidence type="ECO:0000313" key="2">
    <source>
        <dbReference type="EMBL" id="ATG26672.1"/>
    </source>
</evidence>
<geneLocation type="plastid" evidence="1"/>
<dbReference type="AlphaFoldDB" id="A0A291F3F4"/>
<accession>A0A291F3F4</accession>
<organism evidence="1">
    <name type="scientific">Cyphia bulbosa var. bulbosa</name>
    <dbReference type="NCBI Taxonomy" id="2041115"/>
    <lineage>
        <taxon>Eukaryota</taxon>
        <taxon>Viridiplantae</taxon>
        <taxon>Streptophyta</taxon>
        <taxon>Embryophyta</taxon>
        <taxon>Tracheophyta</taxon>
        <taxon>Spermatophyta</taxon>
        <taxon>Magnoliopsida</taxon>
        <taxon>eudicotyledons</taxon>
        <taxon>Gunneridae</taxon>
        <taxon>Pentapetalae</taxon>
        <taxon>asterids</taxon>
        <taxon>campanulids</taxon>
        <taxon>Asterales</taxon>
        <taxon>Campanulaceae</taxon>
        <taxon>Cyphia</taxon>
    </lineage>
</organism>
<keyword evidence="1" id="KW-0934">Plastid</keyword>